<evidence type="ECO:0000313" key="2">
    <source>
        <dbReference type="EMBL" id="GHB72218.1"/>
    </source>
</evidence>
<organism evidence="2 3">
    <name type="scientific">Persicitalea jodogahamensis</name>
    <dbReference type="NCBI Taxonomy" id="402147"/>
    <lineage>
        <taxon>Bacteria</taxon>
        <taxon>Pseudomonadati</taxon>
        <taxon>Bacteroidota</taxon>
        <taxon>Cytophagia</taxon>
        <taxon>Cytophagales</taxon>
        <taxon>Spirosomataceae</taxon>
        <taxon>Persicitalea</taxon>
    </lineage>
</organism>
<dbReference type="AlphaFoldDB" id="A0A8J3D2U7"/>
<comment type="caution">
    <text evidence="2">The sequence shown here is derived from an EMBL/GenBank/DDBJ whole genome shotgun (WGS) entry which is preliminary data.</text>
</comment>
<dbReference type="Proteomes" id="UP000598271">
    <property type="component" value="Unassembled WGS sequence"/>
</dbReference>
<keyword evidence="1" id="KW-0472">Membrane</keyword>
<accession>A0A8J3D2U7</accession>
<dbReference type="RefSeq" id="WP_189565065.1">
    <property type="nucleotide sequence ID" value="NZ_BMXF01000002.1"/>
</dbReference>
<keyword evidence="3" id="KW-1185">Reference proteome</keyword>
<name>A0A8J3D2U7_9BACT</name>
<feature type="transmembrane region" description="Helical" evidence="1">
    <location>
        <begin position="34"/>
        <end position="51"/>
    </location>
</feature>
<proteinExistence type="predicted"/>
<evidence type="ECO:0000313" key="3">
    <source>
        <dbReference type="Proteomes" id="UP000598271"/>
    </source>
</evidence>
<keyword evidence="1" id="KW-0812">Transmembrane</keyword>
<keyword evidence="1" id="KW-1133">Transmembrane helix</keyword>
<protein>
    <submittedName>
        <fullName evidence="2">Uncharacterized protein</fullName>
    </submittedName>
</protein>
<sequence>MSIIKVISYLCLLAVLLSPILFFADVLTQSQMNIALLGATVVWFATASTWINKEA</sequence>
<dbReference type="EMBL" id="BMXF01000002">
    <property type="protein sequence ID" value="GHB72218.1"/>
    <property type="molecule type" value="Genomic_DNA"/>
</dbReference>
<gene>
    <name evidence="2" type="ORF">GCM10007390_27840</name>
</gene>
<reference evidence="2 3" key="1">
    <citation type="journal article" date="2014" name="Int. J. Syst. Evol. Microbiol.">
        <title>Complete genome sequence of Corynebacterium casei LMG S-19264T (=DSM 44701T), isolated from a smear-ripened cheese.</title>
        <authorList>
            <consortium name="US DOE Joint Genome Institute (JGI-PGF)"/>
            <person name="Walter F."/>
            <person name="Albersmeier A."/>
            <person name="Kalinowski J."/>
            <person name="Ruckert C."/>
        </authorList>
    </citation>
    <scope>NUCLEOTIDE SEQUENCE [LARGE SCALE GENOMIC DNA]</scope>
    <source>
        <strain evidence="2 3">KCTC 12866</strain>
    </source>
</reference>
<evidence type="ECO:0000256" key="1">
    <source>
        <dbReference type="SAM" id="Phobius"/>
    </source>
</evidence>